<sequence length="153" mass="16661">MKQFLATATLFLLPLSTAWADVDTLECNTAAAIRITYAESSQSSIDDLFGAHSNGEICLVRDAPATVIDLGGYPISLRYVVQHGSPDRAATTLAAKSFSSEIVFTPDDLAGGSFIHRRMINKPHYSETDGDWRYTPLRMVLTEPTLFIFGGDG</sequence>
<comment type="caution">
    <text evidence="2">The sequence shown here is derived from an EMBL/GenBank/DDBJ whole genome shotgun (WGS) entry which is preliminary data.</text>
</comment>
<organism evidence="2 3">
    <name type="scientific">Dongia mobilis</name>
    <dbReference type="NCBI Taxonomy" id="578943"/>
    <lineage>
        <taxon>Bacteria</taxon>
        <taxon>Pseudomonadati</taxon>
        <taxon>Pseudomonadota</taxon>
        <taxon>Alphaproteobacteria</taxon>
        <taxon>Rhodospirillales</taxon>
        <taxon>Dongiaceae</taxon>
        <taxon>Dongia</taxon>
    </lineage>
</organism>
<keyword evidence="1" id="KW-0732">Signal</keyword>
<keyword evidence="3" id="KW-1185">Reference proteome</keyword>
<protein>
    <submittedName>
        <fullName evidence="2">Uncharacterized protein</fullName>
    </submittedName>
</protein>
<dbReference type="RefSeq" id="WP_133615200.1">
    <property type="nucleotide sequence ID" value="NZ_SNYW01000014.1"/>
</dbReference>
<reference evidence="2 3" key="1">
    <citation type="submission" date="2019-03" db="EMBL/GenBank/DDBJ databases">
        <title>Genomic Encyclopedia of Type Strains, Phase III (KMG-III): the genomes of soil and plant-associated and newly described type strains.</title>
        <authorList>
            <person name="Whitman W."/>
        </authorList>
    </citation>
    <scope>NUCLEOTIDE SEQUENCE [LARGE SCALE GENOMIC DNA]</scope>
    <source>
        <strain evidence="2 3">CGMCC 1.7660</strain>
    </source>
</reference>
<dbReference type="AlphaFoldDB" id="A0A4R6WD63"/>
<evidence type="ECO:0000313" key="3">
    <source>
        <dbReference type="Proteomes" id="UP000295783"/>
    </source>
</evidence>
<feature type="signal peptide" evidence="1">
    <location>
        <begin position="1"/>
        <end position="20"/>
    </location>
</feature>
<gene>
    <name evidence="2" type="ORF">A8950_3770</name>
</gene>
<dbReference type="EMBL" id="SNYW01000014">
    <property type="protein sequence ID" value="TDQ77616.1"/>
    <property type="molecule type" value="Genomic_DNA"/>
</dbReference>
<evidence type="ECO:0000313" key="2">
    <source>
        <dbReference type="EMBL" id="TDQ77616.1"/>
    </source>
</evidence>
<accession>A0A4R6WD63</accession>
<feature type="chain" id="PRO_5020918021" evidence="1">
    <location>
        <begin position="21"/>
        <end position="153"/>
    </location>
</feature>
<proteinExistence type="predicted"/>
<name>A0A4R6WD63_9PROT</name>
<dbReference type="Proteomes" id="UP000295783">
    <property type="component" value="Unassembled WGS sequence"/>
</dbReference>
<evidence type="ECO:0000256" key="1">
    <source>
        <dbReference type="SAM" id="SignalP"/>
    </source>
</evidence>